<feature type="domain" description="HTH cro/C1-type" evidence="1">
    <location>
        <begin position="54"/>
        <end position="108"/>
    </location>
</feature>
<dbReference type="GO" id="GO:0003677">
    <property type="term" value="F:DNA binding"/>
    <property type="evidence" value="ECO:0007669"/>
    <property type="project" value="InterPro"/>
</dbReference>
<name>A0A6J5AZM5_9BURK</name>
<dbReference type="InterPro" id="IPR010982">
    <property type="entry name" value="Lambda_DNA-bd_dom_sf"/>
</dbReference>
<sequence>MKWRQVVSRGERITSQVMDGGGALAIIGGMNTLSLAQSAPSTKPSASRTVGDLLREWRQRRRMSQLLLAAEADISTRHLSFVESGRAMPSREMVMHLAERLDVPLRARNALLIAAGYAPLFRERALSDPQLSAAREAVELVLKGHEPYPALAIDRHWTIVATNNALAPLLSGASPDLLKPPVNALRLSLHPHGIASSIVNWHAWREHVLARLQRQIDVSADETLSALRDELAGYPAPPEADPTDSADSALNQIAVPLRLRTPLGVLSFFSTTTVFGTPVDVTLSELAIEAFFPADQQTATALREFADQQRADGAAHEAAKGA</sequence>
<dbReference type="Gene3D" id="3.30.450.180">
    <property type="match status" value="1"/>
</dbReference>
<dbReference type="EMBL" id="CADIJZ010000009">
    <property type="protein sequence ID" value="CAB3685580.1"/>
    <property type="molecule type" value="Genomic_DNA"/>
</dbReference>
<dbReference type="AlphaFoldDB" id="A0A6J5AZM5"/>
<gene>
    <name evidence="2" type="ORF">LMG27174_02888</name>
</gene>
<accession>A0A6J5AZM5</accession>
<dbReference type="Gene3D" id="1.10.260.40">
    <property type="entry name" value="lambda repressor-like DNA-binding domains"/>
    <property type="match status" value="1"/>
</dbReference>
<organism evidence="2 3">
    <name type="scientific">Paraburkholderia rhynchosiae</name>
    <dbReference type="NCBI Taxonomy" id="487049"/>
    <lineage>
        <taxon>Bacteria</taxon>
        <taxon>Pseudomonadati</taxon>
        <taxon>Pseudomonadota</taxon>
        <taxon>Betaproteobacteria</taxon>
        <taxon>Burkholderiales</taxon>
        <taxon>Burkholderiaceae</taxon>
        <taxon>Paraburkholderia</taxon>
    </lineage>
</organism>
<dbReference type="InterPro" id="IPR001387">
    <property type="entry name" value="Cro/C1-type_HTH"/>
</dbReference>
<evidence type="ECO:0000259" key="1">
    <source>
        <dbReference type="PROSITE" id="PS50943"/>
    </source>
</evidence>
<dbReference type="PANTHER" id="PTHR35010">
    <property type="entry name" value="BLL4672 PROTEIN-RELATED"/>
    <property type="match status" value="1"/>
</dbReference>
<dbReference type="CDD" id="cd00093">
    <property type="entry name" value="HTH_XRE"/>
    <property type="match status" value="1"/>
</dbReference>
<dbReference type="Pfam" id="PF17765">
    <property type="entry name" value="MLTR_LBD"/>
    <property type="match status" value="1"/>
</dbReference>
<dbReference type="Proteomes" id="UP000494205">
    <property type="component" value="Unassembled WGS sequence"/>
</dbReference>
<evidence type="ECO:0000313" key="3">
    <source>
        <dbReference type="Proteomes" id="UP000494205"/>
    </source>
</evidence>
<proteinExistence type="predicted"/>
<dbReference type="SMART" id="SM00530">
    <property type="entry name" value="HTH_XRE"/>
    <property type="match status" value="1"/>
</dbReference>
<evidence type="ECO:0000313" key="2">
    <source>
        <dbReference type="EMBL" id="CAB3685580.1"/>
    </source>
</evidence>
<dbReference type="Pfam" id="PF01381">
    <property type="entry name" value="HTH_3"/>
    <property type="match status" value="1"/>
</dbReference>
<dbReference type="PROSITE" id="PS50943">
    <property type="entry name" value="HTH_CROC1"/>
    <property type="match status" value="1"/>
</dbReference>
<reference evidence="2 3" key="1">
    <citation type="submission" date="2020-04" db="EMBL/GenBank/DDBJ databases">
        <authorList>
            <person name="De Canck E."/>
        </authorList>
    </citation>
    <scope>NUCLEOTIDE SEQUENCE [LARGE SCALE GENOMIC DNA]</scope>
    <source>
        <strain evidence="2 3">LMG 27174</strain>
    </source>
</reference>
<protein>
    <recommendedName>
        <fullName evidence="1">HTH cro/C1-type domain-containing protein</fullName>
    </recommendedName>
</protein>
<dbReference type="InterPro" id="IPR041413">
    <property type="entry name" value="MLTR_LBD"/>
</dbReference>
<dbReference type="SUPFAM" id="SSF47413">
    <property type="entry name" value="lambda repressor-like DNA-binding domains"/>
    <property type="match status" value="1"/>
</dbReference>
<dbReference type="PANTHER" id="PTHR35010:SF4">
    <property type="entry name" value="BLL5781 PROTEIN"/>
    <property type="match status" value="1"/>
</dbReference>